<dbReference type="EMBL" id="UOFJ01000241">
    <property type="protein sequence ID" value="VAW66914.1"/>
    <property type="molecule type" value="Genomic_DNA"/>
</dbReference>
<proteinExistence type="predicted"/>
<gene>
    <name evidence="1" type="ORF">MNBD_GAMMA10-1209</name>
</gene>
<protein>
    <submittedName>
        <fullName evidence="1">Uncharacterized protein</fullName>
    </submittedName>
</protein>
<dbReference type="AlphaFoldDB" id="A0A3B0YDU2"/>
<name>A0A3B0YDU2_9ZZZZ</name>
<organism evidence="1">
    <name type="scientific">hydrothermal vent metagenome</name>
    <dbReference type="NCBI Taxonomy" id="652676"/>
    <lineage>
        <taxon>unclassified sequences</taxon>
        <taxon>metagenomes</taxon>
        <taxon>ecological metagenomes</taxon>
    </lineage>
</organism>
<accession>A0A3B0YDU2</accession>
<dbReference type="Gene3D" id="1.20.1440.120">
    <property type="entry name" value="Recombination protein O, C-terminal domain"/>
    <property type="match status" value="1"/>
</dbReference>
<sequence length="68" mass="7929">YYLEHGPVDMLSVHDEAYIYRLPGQSLMDLEANTLDSAQSLKDARRLMRSVLHYYLGGKPIKSRELFR</sequence>
<evidence type="ECO:0000313" key="1">
    <source>
        <dbReference type="EMBL" id="VAW66914.1"/>
    </source>
</evidence>
<feature type="non-terminal residue" evidence="1">
    <location>
        <position position="1"/>
    </location>
</feature>
<dbReference type="InterPro" id="IPR042242">
    <property type="entry name" value="RecO_C"/>
</dbReference>
<reference evidence="1" key="1">
    <citation type="submission" date="2018-06" db="EMBL/GenBank/DDBJ databases">
        <authorList>
            <person name="Zhirakovskaya E."/>
        </authorList>
    </citation>
    <scope>NUCLEOTIDE SEQUENCE</scope>
</reference>